<keyword evidence="4" id="KW-1005">Bacterial flagellum biogenesis</keyword>
<reference evidence="8 9" key="1">
    <citation type="submission" date="2021-03" db="EMBL/GenBank/DDBJ databases">
        <title>Genomic Encyclopedia of Type Strains, Phase IV (KMG-IV): sequencing the most valuable type-strain genomes for metagenomic binning, comparative biology and taxonomic classification.</title>
        <authorList>
            <person name="Goeker M."/>
        </authorList>
    </citation>
    <scope>NUCLEOTIDE SEQUENCE [LARGE SCALE GENOMIC DNA]</scope>
    <source>
        <strain evidence="8 9">DSM 27512</strain>
    </source>
</reference>
<organism evidence="8 9">
    <name type="scientific">Acetoanaerobium pronyense</name>
    <dbReference type="NCBI Taxonomy" id="1482736"/>
    <lineage>
        <taxon>Bacteria</taxon>
        <taxon>Bacillati</taxon>
        <taxon>Bacillota</taxon>
        <taxon>Clostridia</taxon>
        <taxon>Peptostreptococcales</taxon>
        <taxon>Filifactoraceae</taxon>
        <taxon>Acetoanaerobium</taxon>
    </lineage>
</organism>
<dbReference type="SUPFAM" id="SSF101498">
    <property type="entry name" value="Anti-sigma factor FlgM"/>
    <property type="match status" value="1"/>
</dbReference>
<dbReference type="InterPro" id="IPR031316">
    <property type="entry name" value="FlgM_C"/>
</dbReference>
<protein>
    <recommendedName>
        <fullName evidence="2">Negative regulator of flagellin synthesis</fullName>
    </recommendedName>
</protein>
<evidence type="ECO:0000256" key="5">
    <source>
        <dbReference type="ARBA" id="ARBA00023015"/>
    </source>
</evidence>
<dbReference type="Pfam" id="PF04316">
    <property type="entry name" value="FlgM"/>
    <property type="match status" value="1"/>
</dbReference>
<dbReference type="RefSeq" id="WP_209662063.1">
    <property type="nucleotide sequence ID" value="NZ_JAGGLI010000056.1"/>
</dbReference>
<comment type="caution">
    <text evidence="8">The sequence shown here is derived from an EMBL/GenBank/DDBJ whole genome shotgun (WGS) entry which is preliminary data.</text>
</comment>
<evidence type="ECO:0000259" key="7">
    <source>
        <dbReference type="Pfam" id="PF04316"/>
    </source>
</evidence>
<comment type="similarity">
    <text evidence="1">Belongs to the FlgM family.</text>
</comment>
<keyword evidence="8" id="KW-0969">Cilium</keyword>
<sequence>MKINNINNVQSAYGVYNKDKVKNASKVGPSNAKAFDIEISGIGKDYNFAMEKLKEIPEVRREKIDKISNEIANGTYTVDAKKLAKAIVSGITVDDIV</sequence>
<evidence type="ECO:0000256" key="3">
    <source>
        <dbReference type="ARBA" id="ARBA00022491"/>
    </source>
</evidence>
<keyword evidence="3" id="KW-0678">Repressor</keyword>
<gene>
    <name evidence="8" type="ORF">J2Z35_002846</name>
</gene>
<keyword evidence="8" id="KW-0282">Flagellum</keyword>
<evidence type="ECO:0000256" key="4">
    <source>
        <dbReference type="ARBA" id="ARBA00022795"/>
    </source>
</evidence>
<evidence type="ECO:0000256" key="6">
    <source>
        <dbReference type="ARBA" id="ARBA00023163"/>
    </source>
</evidence>
<evidence type="ECO:0000256" key="2">
    <source>
        <dbReference type="ARBA" id="ARBA00017823"/>
    </source>
</evidence>
<evidence type="ECO:0000256" key="1">
    <source>
        <dbReference type="ARBA" id="ARBA00005322"/>
    </source>
</evidence>
<dbReference type="InterPro" id="IPR035890">
    <property type="entry name" value="Anti-sigma-28_factor_FlgM_sf"/>
</dbReference>
<dbReference type="InterPro" id="IPR007412">
    <property type="entry name" value="FlgM"/>
</dbReference>
<evidence type="ECO:0000313" key="8">
    <source>
        <dbReference type="EMBL" id="MBP2029008.1"/>
    </source>
</evidence>
<keyword evidence="6" id="KW-0804">Transcription</keyword>
<name>A0ABS4KMJ9_9FIRM</name>
<dbReference type="Proteomes" id="UP001314903">
    <property type="component" value="Unassembled WGS sequence"/>
</dbReference>
<feature type="domain" description="Anti-sigma-28 factor FlgM C-terminal" evidence="7">
    <location>
        <begin position="37"/>
        <end position="88"/>
    </location>
</feature>
<dbReference type="EMBL" id="JAGGLI010000056">
    <property type="protein sequence ID" value="MBP2029008.1"/>
    <property type="molecule type" value="Genomic_DNA"/>
</dbReference>
<keyword evidence="5" id="KW-0805">Transcription regulation</keyword>
<dbReference type="NCBIfam" id="TIGR03824">
    <property type="entry name" value="FlgM_jcvi"/>
    <property type="match status" value="1"/>
</dbReference>
<evidence type="ECO:0000313" key="9">
    <source>
        <dbReference type="Proteomes" id="UP001314903"/>
    </source>
</evidence>
<keyword evidence="9" id="KW-1185">Reference proteome</keyword>
<proteinExistence type="inferred from homology"/>
<keyword evidence="8" id="KW-0966">Cell projection</keyword>
<accession>A0ABS4KMJ9</accession>